<dbReference type="EMBL" id="JAHQIW010007466">
    <property type="protein sequence ID" value="KAJ1374526.1"/>
    <property type="molecule type" value="Genomic_DNA"/>
</dbReference>
<dbReference type="AlphaFoldDB" id="A0AAD5WLV2"/>
<name>A0AAD5WLV2_PARTN</name>
<keyword evidence="2" id="KW-1185">Reference proteome</keyword>
<proteinExistence type="predicted"/>
<evidence type="ECO:0000313" key="2">
    <source>
        <dbReference type="Proteomes" id="UP001196413"/>
    </source>
</evidence>
<comment type="caution">
    <text evidence="1">The sequence shown here is derived from an EMBL/GenBank/DDBJ whole genome shotgun (WGS) entry which is preliminary data.</text>
</comment>
<accession>A0AAD5WLV2</accession>
<reference evidence="1" key="1">
    <citation type="submission" date="2021-06" db="EMBL/GenBank/DDBJ databases">
        <title>Parelaphostrongylus tenuis whole genome reference sequence.</title>
        <authorList>
            <person name="Garwood T.J."/>
            <person name="Larsen P.A."/>
            <person name="Fountain-Jones N.M."/>
            <person name="Garbe J.R."/>
            <person name="Macchietto M.G."/>
            <person name="Kania S.A."/>
            <person name="Gerhold R.W."/>
            <person name="Richards J.E."/>
            <person name="Wolf T.M."/>
        </authorList>
    </citation>
    <scope>NUCLEOTIDE SEQUENCE</scope>
    <source>
        <strain evidence="1">MNPRO001-30</strain>
        <tissue evidence="1">Meninges</tissue>
    </source>
</reference>
<dbReference type="Proteomes" id="UP001196413">
    <property type="component" value="Unassembled WGS sequence"/>
</dbReference>
<organism evidence="1 2">
    <name type="scientific">Parelaphostrongylus tenuis</name>
    <name type="common">Meningeal worm</name>
    <dbReference type="NCBI Taxonomy" id="148309"/>
    <lineage>
        <taxon>Eukaryota</taxon>
        <taxon>Metazoa</taxon>
        <taxon>Ecdysozoa</taxon>
        <taxon>Nematoda</taxon>
        <taxon>Chromadorea</taxon>
        <taxon>Rhabditida</taxon>
        <taxon>Rhabditina</taxon>
        <taxon>Rhabditomorpha</taxon>
        <taxon>Strongyloidea</taxon>
        <taxon>Metastrongylidae</taxon>
        <taxon>Parelaphostrongylus</taxon>
    </lineage>
</organism>
<sequence length="67" mass="7855">MIRFENAKAMERMFVGVRAILDLAREWQKDRKAAATICHINNAFDPETANQRLLKWSLKLPIWTVLN</sequence>
<evidence type="ECO:0000313" key="1">
    <source>
        <dbReference type="EMBL" id="KAJ1374526.1"/>
    </source>
</evidence>
<gene>
    <name evidence="1" type="ORF">KIN20_037230</name>
</gene>
<protein>
    <submittedName>
        <fullName evidence="1">Uncharacterized protein</fullName>
    </submittedName>
</protein>